<dbReference type="Pfam" id="PF26077">
    <property type="entry name" value="BSH_Fcp1"/>
    <property type="match status" value="1"/>
</dbReference>
<feature type="domain" description="FCP1 barrel-sandwich hybrid" evidence="1">
    <location>
        <begin position="3"/>
        <end position="91"/>
    </location>
</feature>
<accession>A0A8K0EGZ3</accession>
<dbReference type="Proteomes" id="UP000838412">
    <property type="component" value="Chromosome 2"/>
</dbReference>
<reference evidence="2" key="1">
    <citation type="submission" date="2022-01" db="EMBL/GenBank/DDBJ databases">
        <authorList>
            <person name="Braso-Vives M."/>
        </authorList>
    </citation>
    <scope>NUCLEOTIDE SEQUENCE</scope>
</reference>
<proteinExistence type="predicted"/>
<evidence type="ECO:0000313" key="2">
    <source>
        <dbReference type="EMBL" id="CAH1252803.1"/>
    </source>
</evidence>
<evidence type="ECO:0000259" key="1">
    <source>
        <dbReference type="Pfam" id="PF26077"/>
    </source>
</evidence>
<gene>
    <name evidence="2" type="primary">Hypp1015</name>
    <name evidence="2" type="ORF">BLAG_LOCUS12787</name>
</gene>
<dbReference type="InterPro" id="IPR058785">
    <property type="entry name" value="BSH_FCP1"/>
</dbReference>
<organism evidence="2 3">
    <name type="scientific">Branchiostoma lanceolatum</name>
    <name type="common">Common lancelet</name>
    <name type="synonym">Amphioxus lanceolatum</name>
    <dbReference type="NCBI Taxonomy" id="7740"/>
    <lineage>
        <taxon>Eukaryota</taxon>
        <taxon>Metazoa</taxon>
        <taxon>Chordata</taxon>
        <taxon>Cephalochordata</taxon>
        <taxon>Leptocardii</taxon>
        <taxon>Amphioxiformes</taxon>
        <taxon>Branchiostomatidae</taxon>
        <taxon>Branchiostoma</taxon>
    </lineage>
</organism>
<protein>
    <submittedName>
        <fullName evidence="2">Hypp1015 protein</fullName>
    </submittedName>
</protein>
<sequence length="91" mass="9466">MKETVTFPGSSTARLVKWKVQPGDSVYQGTVLAVCGATEEGNRADNAEDAADTQGGRGAVGALGREVKIRADRVGVVLQLRRAVGDVVKPG</sequence>
<dbReference type="EMBL" id="OV696687">
    <property type="protein sequence ID" value="CAH1252803.1"/>
    <property type="molecule type" value="Genomic_DNA"/>
</dbReference>
<dbReference type="AlphaFoldDB" id="A0A8K0EGZ3"/>
<evidence type="ECO:0000313" key="3">
    <source>
        <dbReference type="Proteomes" id="UP000838412"/>
    </source>
</evidence>
<keyword evidence="3" id="KW-1185">Reference proteome</keyword>
<name>A0A8K0EGZ3_BRALA</name>
<dbReference type="Gene3D" id="2.40.50.100">
    <property type="match status" value="1"/>
</dbReference>